<name>A0A9Q1KE60_9CARY</name>
<evidence type="ECO:0000313" key="3">
    <source>
        <dbReference type="Proteomes" id="UP001153076"/>
    </source>
</evidence>
<comment type="caution">
    <text evidence="2">The sequence shown here is derived from an EMBL/GenBank/DDBJ whole genome shotgun (WGS) entry which is preliminary data.</text>
</comment>
<keyword evidence="3" id="KW-1185">Reference proteome</keyword>
<protein>
    <submittedName>
        <fullName evidence="2">Uncharacterized protein</fullName>
    </submittedName>
</protein>
<accession>A0A9Q1KE60</accession>
<evidence type="ECO:0000256" key="1">
    <source>
        <dbReference type="SAM" id="MobiDB-lite"/>
    </source>
</evidence>
<organism evidence="2 3">
    <name type="scientific">Carnegiea gigantea</name>
    <dbReference type="NCBI Taxonomy" id="171969"/>
    <lineage>
        <taxon>Eukaryota</taxon>
        <taxon>Viridiplantae</taxon>
        <taxon>Streptophyta</taxon>
        <taxon>Embryophyta</taxon>
        <taxon>Tracheophyta</taxon>
        <taxon>Spermatophyta</taxon>
        <taxon>Magnoliopsida</taxon>
        <taxon>eudicotyledons</taxon>
        <taxon>Gunneridae</taxon>
        <taxon>Pentapetalae</taxon>
        <taxon>Caryophyllales</taxon>
        <taxon>Cactineae</taxon>
        <taxon>Cactaceae</taxon>
        <taxon>Cactoideae</taxon>
        <taxon>Echinocereeae</taxon>
        <taxon>Carnegiea</taxon>
    </lineage>
</organism>
<dbReference type="Proteomes" id="UP001153076">
    <property type="component" value="Unassembled WGS sequence"/>
</dbReference>
<gene>
    <name evidence="2" type="ORF">Cgig2_013679</name>
</gene>
<reference evidence="2" key="1">
    <citation type="submission" date="2022-04" db="EMBL/GenBank/DDBJ databases">
        <title>Carnegiea gigantea Genome sequencing and assembly v2.</title>
        <authorList>
            <person name="Copetti D."/>
            <person name="Sanderson M.J."/>
            <person name="Burquez A."/>
            <person name="Wojciechowski M.F."/>
        </authorList>
    </citation>
    <scope>NUCLEOTIDE SEQUENCE</scope>
    <source>
        <strain evidence="2">SGP5-SGP5p</strain>
        <tissue evidence="2">Aerial part</tissue>
    </source>
</reference>
<dbReference type="OrthoDB" id="2919534at2759"/>
<feature type="compositionally biased region" description="Basic and acidic residues" evidence="1">
    <location>
        <begin position="323"/>
        <end position="333"/>
    </location>
</feature>
<feature type="region of interest" description="Disordered" evidence="1">
    <location>
        <begin position="308"/>
        <end position="333"/>
    </location>
</feature>
<dbReference type="AlphaFoldDB" id="A0A9Q1KE60"/>
<evidence type="ECO:0000313" key="2">
    <source>
        <dbReference type="EMBL" id="KAJ8441264.1"/>
    </source>
</evidence>
<dbReference type="PANTHER" id="PTHR33240:SF17">
    <property type="entry name" value="EUKARYOTIC PEPTIDE CHAIN RELEASE FACTOR GTP-BINDING SUBUNIT-LIKE"/>
    <property type="match status" value="1"/>
</dbReference>
<sequence>MGSGCPEKLHVHMTDTIPRQVSEHVKRAMEATNSSRPLPRFDYLPAHACEPPHRPEEIPSPCYTEWRREVSGSDRSSCPYMEQPGRRVAIGPTGRPCMGTPHAPKTTPMTVPPKLQNVRKYYEFYEQSGYTTTECRELKKALHELADKGQINRFLKKGLRFLRREQAPAQPQLRDEECLTEVVATIAGGYAKRITRSAWKAQFRSAQQVLTTEQGPREANPTGMIRLPVCFGNKLRSKNLEVDFLVVDMPMAYNVILGRLTLHKVKAVIALYLISLQFEADDSSVGEIHGDQDGQGMLLGEHPALGRASKGVRTRGATPGGEAGKDWVGHHGS</sequence>
<feature type="region of interest" description="Disordered" evidence="1">
    <location>
        <begin position="73"/>
        <end position="96"/>
    </location>
</feature>
<proteinExistence type="predicted"/>
<dbReference type="PANTHER" id="PTHR33240">
    <property type="entry name" value="OS08G0508500 PROTEIN"/>
    <property type="match status" value="1"/>
</dbReference>
<dbReference type="EMBL" id="JAKOGI010000171">
    <property type="protein sequence ID" value="KAJ8441264.1"/>
    <property type="molecule type" value="Genomic_DNA"/>
</dbReference>